<dbReference type="SUPFAM" id="SSF53098">
    <property type="entry name" value="Ribonuclease H-like"/>
    <property type="match status" value="1"/>
</dbReference>
<dbReference type="EMBL" id="JBJIAA010000011">
    <property type="protein sequence ID" value="MFL0251487.1"/>
    <property type="molecule type" value="Genomic_DNA"/>
</dbReference>
<dbReference type="CDD" id="cd09277">
    <property type="entry name" value="RNase_HI_bacteria_like"/>
    <property type="match status" value="1"/>
</dbReference>
<proteinExistence type="predicted"/>
<keyword evidence="4" id="KW-1185">Reference proteome</keyword>
<comment type="caution">
    <text evidence="3">The sequence shown here is derived from an EMBL/GenBank/DDBJ whole genome shotgun (WGS) entry which is preliminary data.</text>
</comment>
<name>A0ABW8TGD6_9CLOT</name>
<protein>
    <submittedName>
        <fullName evidence="3">Ribonuclease H family protein</fullName>
    </submittedName>
</protein>
<evidence type="ECO:0000259" key="2">
    <source>
        <dbReference type="Pfam" id="PF01693"/>
    </source>
</evidence>
<dbReference type="SUPFAM" id="SSF55658">
    <property type="entry name" value="L9 N-domain-like"/>
    <property type="match status" value="1"/>
</dbReference>
<dbReference type="RefSeq" id="WP_406788143.1">
    <property type="nucleotide sequence ID" value="NZ_JBJIAA010000011.1"/>
</dbReference>
<evidence type="ECO:0000313" key="3">
    <source>
        <dbReference type="EMBL" id="MFL0251487.1"/>
    </source>
</evidence>
<dbReference type="Proteomes" id="UP001623592">
    <property type="component" value="Unassembled WGS sequence"/>
</dbReference>
<sequence length="301" mass="34562">MGKKVYAIKEGFDFENNIKIENKIVNNWGECLKYVKGVKGAQYKSFESMDSAEAYLNEGSKMLKKSEENYPRDCLHIYVDGSYNVETEKYAYGLVAVRNNIVEYIESAASKDKSKKNIRQIAGELEAAVKAVKYALESGEKKVVIFHDYEGISHHATGFWERREESSINYYNKMNELMKKGIEVIFVKVDSHTGDFFNELVDEKCKEKVKLTSDKVVANWLSSNKLKVLNENVKEEILKVAPNCKENIEVMQDGILKKENTAFSYSDIVSRYKIDEAEGINLIKALDDEEKTKFIIYLLKN</sequence>
<dbReference type="Gene3D" id="3.30.420.10">
    <property type="entry name" value="Ribonuclease H-like superfamily/Ribonuclease H"/>
    <property type="match status" value="1"/>
</dbReference>
<dbReference type="InterPro" id="IPR012337">
    <property type="entry name" value="RNaseH-like_sf"/>
</dbReference>
<gene>
    <name evidence="3" type="ORF">ACJDT4_13785</name>
</gene>
<dbReference type="InterPro" id="IPR036397">
    <property type="entry name" value="RNaseH_sf"/>
</dbReference>
<organism evidence="3 4">
    <name type="scientific">Clostridium neuense</name>
    <dbReference type="NCBI Taxonomy" id="1728934"/>
    <lineage>
        <taxon>Bacteria</taxon>
        <taxon>Bacillati</taxon>
        <taxon>Bacillota</taxon>
        <taxon>Clostridia</taxon>
        <taxon>Eubacteriales</taxon>
        <taxon>Clostridiaceae</taxon>
        <taxon>Clostridium</taxon>
    </lineage>
</organism>
<evidence type="ECO:0000313" key="4">
    <source>
        <dbReference type="Proteomes" id="UP001623592"/>
    </source>
</evidence>
<dbReference type="InterPro" id="IPR009027">
    <property type="entry name" value="Ribosomal_bL9/RNase_H1_N"/>
</dbReference>
<dbReference type="InterPro" id="IPR037056">
    <property type="entry name" value="RNase_H1_N_sf"/>
</dbReference>
<reference evidence="3 4" key="1">
    <citation type="submission" date="2024-11" db="EMBL/GenBank/DDBJ databases">
        <authorList>
            <person name="Heng Y.C."/>
            <person name="Lim A.C.H."/>
            <person name="Lee J.K.Y."/>
            <person name="Kittelmann S."/>
        </authorList>
    </citation>
    <scope>NUCLEOTIDE SEQUENCE [LARGE SCALE GENOMIC DNA]</scope>
    <source>
        <strain evidence="3 4">WILCCON 0114</strain>
    </source>
</reference>
<dbReference type="Pfam" id="PF00075">
    <property type="entry name" value="RNase_H"/>
    <property type="match status" value="1"/>
</dbReference>
<dbReference type="Pfam" id="PF01693">
    <property type="entry name" value="Cauli_VI"/>
    <property type="match status" value="1"/>
</dbReference>
<dbReference type="InterPro" id="IPR002156">
    <property type="entry name" value="RNaseH_domain"/>
</dbReference>
<dbReference type="Gene3D" id="3.40.970.10">
    <property type="entry name" value="Ribonuclease H1, N-terminal domain"/>
    <property type="match status" value="1"/>
</dbReference>
<evidence type="ECO:0000259" key="1">
    <source>
        <dbReference type="Pfam" id="PF00075"/>
    </source>
</evidence>
<feature type="domain" description="Ribonuclease H1 N-terminal" evidence="2">
    <location>
        <begin position="4"/>
        <end position="55"/>
    </location>
</feature>
<dbReference type="InterPro" id="IPR011320">
    <property type="entry name" value="RNase_H1_N"/>
</dbReference>
<feature type="domain" description="RNase H type-1" evidence="1">
    <location>
        <begin position="76"/>
        <end position="208"/>
    </location>
</feature>
<accession>A0ABW8TGD6</accession>